<evidence type="ECO:0000256" key="3">
    <source>
        <dbReference type="ARBA" id="ARBA00022723"/>
    </source>
</evidence>
<dbReference type="GO" id="GO:0019825">
    <property type="term" value="F:oxygen binding"/>
    <property type="evidence" value="ECO:0007669"/>
    <property type="project" value="InterPro"/>
</dbReference>
<keyword evidence="1" id="KW-0813">Transport</keyword>
<dbReference type="OrthoDB" id="25954at2"/>
<evidence type="ECO:0000256" key="4">
    <source>
        <dbReference type="ARBA" id="ARBA00023004"/>
    </source>
</evidence>
<protein>
    <submittedName>
        <fullName evidence="6">Hemoglobin</fullName>
    </submittedName>
</protein>
<evidence type="ECO:0000256" key="2">
    <source>
        <dbReference type="ARBA" id="ARBA00022617"/>
    </source>
</evidence>
<name>A0A1M6J495_9FLAO</name>
<evidence type="ECO:0000256" key="5">
    <source>
        <dbReference type="PIRSR" id="PIRSR601486-1"/>
    </source>
</evidence>
<dbReference type="EMBL" id="FQZH01000003">
    <property type="protein sequence ID" value="SHJ41534.1"/>
    <property type="molecule type" value="Genomic_DNA"/>
</dbReference>
<reference evidence="6 7" key="1">
    <citation type="submission" date="2016-11" db="EMBL/GenBank/DDBJ databases">
        <authorList>
            <person name="Jaros S."/>
            <person name="Januszkiewicz K."/>
            <person name="Wedrychowicz H."/>
        </authorList>
    </citation>
    <scope>NUCLEOTIDE SEQUENCE [LARGE SCALE GENOMIC DNA]</scope>
    <source>
        <strain evidence="6 7">DSM 22807</strain>
    </source>
</reference>
<dbReference type="Proteomes" id="UP000184232">
    <property type="component" value="Unassembled WGS sequence"/>
</dbReference>
<dbReference type="STRING" id="683124.SAMN05444337_1964"/>
<dbReference type="GO" id="GO:0020037">
    <property type="term" value="F:heme binding"/>
    <property type="evidence" value="ECO:0007669"/>
    <property type="project" value="InterPro"/>
</dbReference>
<gene>
    <name evidence="6" type="ORF">SAMN05444337_1964</name>
</gene>
<keyword evidence="2 5" id="KW-0349">Heme</keyword>
<dbReference type="Gene3D" id="1.10.490.10">
    <property type="entry name" value="Globins"/>
    <property type="match status" value="1"/>
</dbReference>
<evidence type="ECO:0000256" key="1">
    <source>
        <dbReference type="ARBA" id="ARBA00022448"/>
    </source>
</evidence>
<keyword evidence="4 5" id="KW-0408">Iron</keyword>
<dbReference type="RefSeq" id="WP_072784515.1">
    <property type="nucleotide sequence ID" value="NZ_CP045292.1"/>
</dbReference>
<sequence>MNNKTDIANRDDIILLVNTFYDKIKKDDVIGHFFTDVAKVDWNKHLPIMYNFWENILFYTGNYSGNPMQAHKKVHNLSPMNQKDFNHWVKVFTKTVDELFEGKKAEEIKERATNIAQVMMFKTLSH</sequence>
<keyword evidence="3 5" id="KW-0479">Metal-binding</keyword>
<evidence type="ECO:0000313" key="6">
    <source>
        <dbReference type="EMBL" id="SHJ41534.1"/>
    </source>
</evidence>
<evidence type="ECO:0000313" key="7">
    <source>
        <dbReference type="Proteomes" id="UP000184232"/>
    </source>
</evidence>
<keyword evidence="7" id="KW-1185">Reference proteome</keyword>
<accession>A0A1M6J495</accession>
<organism evidence="6 7">
    <name type="scientific">Flavobacterium haoranii</name>
    <dbReference type="NCBI Taxonomy" id="683124"/>
    <lineage>
        <taxon>Bacteria</taxon>
        <taxon>Pseudomonadati</taxon>
        <taxon>Bacteroidota</taxon>
        <taxon>Flavobacteriia</taxon>
        <taxon>Flavobacteriales</taxon>
        <taxon>Flavobacteriaceae</taxon>
        <taxon>Flavobacterium</taxon>
    </lineage>
</organism>
<dbReference type="SUPFAM" id="SSF46458">
    <property type="entry name" value="Globin-like"/>
    <property type="match status" value="1"/>
</dbReference>
<feature type="binding site" description="distal binding residue" evidence="5">
    <location>
        <position position="71"/>
    </location>
    <ligand>
        <name>heme</name>
        <dbReference type="ChEBI" id="CHEBI:30413"/>
    </ligand>
    <ligandPart>
        <name>Fe</name>
        <dbReference type="ChEBI" id="CHEBI:18248"/>
    </ligandPart>
</feature>
<dbReference type="InterPro" id="IPR009050">
    <property type="entry name" value="Globin-like_sf"/>
</dbReference>
<dbReference type="CDD" id="cd08916">
    <property type="entry name" value="TrHb3_P"/>
    <property type="match status" value="1"/>
</dbReference>
<dbReference type="InterPro" id="IPR012292">
    <property type="entry name" value="Globin/Proto"/>
</dbReference>
<dbReference type="AlphaFoldDB" id="A0A1M6J495"/>
<dbReference type="Pfam" id="PF01152">
    <property type="entry name" value="Bac_globin"/>
    <property type="match status" value="1"/>
</dbReference>
<proteinExistence type="predicted"/>
<dbReference type="GO" id="GO:0046872">
    <property type="term" value="F:metal ion binding"/>
    <property type="evidence" value="ECO:0007669"/>
    <property type="project" value="UniProtKB-KW"/>
</dbReference>
<dbReference type="InterPro" id="IPR001486">
    <property type="entry name" value="Hemoglobin_trunc"/>
</dbReference>